<keyword evidence="2" id="KW-1185">Reference proteome</keyword>
<accession>A0A9P0EPC4</accession>
<reference evidence="1 2" key="2">
    <citation type="submission" date="2021-10" db="EMBL/GenBank/DDBJ databases">
        <authorList>
            <person name="Piombo E."/>
        </authorList>
    </citation>
    <scope>NUCLEOTIDE SEQUENCE [LARGE SCALE GENOMIC DNA]</scope>
</reference>
<dbReference type="AlphaFoldDB" id="A0A9P0EPC4"/>
<evidence type="ECO:0000313" key="1">
    <source>
        <dbReference type="EMBL" id="CAH0058491.1"/>
    </source>
</evidence>
<dbReference type="Proteomes" id="UP000775872">
    <property type="component" value="Unassembled WGS sequence"/>
</dbReference>
<dbReference type="OrthoDB" id="10347091at2759"/>
<evidence type="ECO:0000313" key="2">
    <source>
        <dbReference type="Proteomes" id="UP000775872"/>
    </source>
</evidence>
<name>A0A9P0EPC4_9HYPO</name>
<reference evidence="2" key="1">
    <citation type="submission" date="2019-06" db="EMBL/GenBank/DDBJ databases">
        <authorList>
            <person name="Broberg M."/>
        </authorList>
    </citation>
    <scope>NUCLEOTIDE SEQUENCE [LARGE SCALE GENOMIC DNA]</scope>
</reference>
<gene>
    <name evidence="1" type="ORF">CSOL1703_00008974</name>
</gene>
<organism evidence="1 2">
    <name type="scientific">Clonostachys solani</name>
    <dbReference type="NCBI Taxonomy" id="160281"/>
    <lineage>
        <taxon>Eukaryota</taxon>
        <taxon>Fungi</taxon>
        <taxon>Dikarya</taxon>
        <taxon>Ascomycota</taxon>
        <taxon>Pezizomycotina</taxon>
        <taxon>Sordariomycetes</taxon>
        <taxon>Hypocreomycetidae</taxon>
        <taxon>Hypocreales</taxon>
        <taxon>Bionectriaceae</taxon>
        <taxon>Clonostachys</taxon>
    </lineage>
</organism>
<proteinExistence type="predicted"/>
<protein>
    <submittedName>
        <fullName evidence="1">Uncharacterized protein</fullName>
    </submittedName>
</protein>
<dbReference type="EMBL" id="CABFOC020000082">
    <property type="protein sequence ID" value="CAH0058491.1"/>
    <property type="molecule type" value="Genomic_DNA"/>
</dbReference>
<sequence>MAPRPPYDPFEQTEEAFEASRDYIVEIHQIALLDEDGRMRYAFMTFDETARNEETGVVLLRKLATGHHGIPYRATAGRREGVEFVIQEARAGERGPHPRRCKSTPQPSDATLIARFHSSYELQLFRSVAYFSEDEGNLMLDDAEWVDGVKKLIISETSLDPYQAPDEYDPVLLRLKSELM</sequence>
<comment type="caution">
    <text evidence="1">The sequence shown here is derived from an EMBL/GenBank/DDBJ whole genome shotgun (WGS) entry which is preliminary data.</text>
</comment>